<dbReference type="Pfam" id="PF02949">
    <property type="entry name" value="7tm_6"/>
    <property type="match status" value="1"/>
</dbReference>
<feature type="transmembrane region" description="Helical" evidence="10">
    <location>
        <begin position="253"/>
        <end position="275"/>
    </location>
</feature>
<sequence>MKSLTLEKIIAFLRLDLKFACCWPMPPNATKLQILSDRLFRLVSGFHAILLVLELGYTIVYRVENVLMFMQSTCALGIMFEVPLQISLFILQHDRLQNVIVQMEDYYQRAKPDERDVFQRYINKCASIYVTTLSMMTISLLSSYVEPLFRGSDSYPLVIKYPFTVDQQPLRAIVYFHHIFGLYQVYCQVSANVFLALLLWFTSARFEILSNKFRRAAKYSDWQIYVKEYQELLRFSQEISLSISHVVLSSLGISTYALVFGGVTILSVCIHIIFLNDKTYIRLPLSVKVKFFVVCISSLTKVLLCAWPADYLMSISSDIGDAAYDSLWYEHGIHSQRIMLYTLLRCQRPVIITVPGLLAALSFQHYTSVRNHIERALFIN</sequence>
<dbReference type="GO" id="GO:0007165">
    <property type="term" value="P:signal transduction"/>
    <property type="evidence" value="ECO:0007669"/>
    <property type="project" value="UniProtKB-KW"/>
</dbReference>
<dbReference type="GO" id="GO:0004984">
    <property type="term" value="F:olfactory receptor activity"/>
    <property type="evidence" value="ECO:0007669"/>
    <property type="project" value="InterPro"/>
</dbReference>
<dbReference type="GeneID" id="106745735"/>
<name>A0A6P3XFC7_DINQU</name>
<keyword evidence="11" id="KW-1185">Reference proteome</keyword>
<feature type="transmembrane region" description="Helical" evidence="10">
    <location>
        <begin position="180"/>
        <end position="201"/>
    </location>
</feature>
<dbReference type="GO" id="GO:0005886">
    <property type="term" value="C:plasma membrane"/>
    <property type="evidence" value="ECO:0007669"/>
    <property type="project" value="UniProtKB-SubCell"/>
</dbReference>
<comment type="caution">
    <text evidence="10">Lacks conserved residue(s) required for the propagation of feature annotation.</text>
</comment>
<accession>A0A6P3XFC7</accession>
<dbReference type="GO" id="GO:0005549">
    <property type="term" value="F:odorant binding"/>
    <property type="evidence" value="ECO:0007669"/>
    <property type="project" value="InterPro"/>
</dbReference>
<dbReference type="RefSeq" id="XP_014477090.1">
    <property type="nucleotide sequence ID" value="XM_014621604.1"/>
</dbReference>
<keyword evidence="2" id="KW-1003">Cell membrane</keyword>
<keyword evidence="4 10" id="KW-0812">Transmembrane</keyword>
<evidence type="ECO:0000256" key="5">
    <source>
        <dbReference type="ARBA" id="ARBA00022725"/>
    </source>
</evidence>
<dbReference type="AlphaFoldDB" id="A0A6P3XFC7"/>
<evidence type="ECO:0000313" key="12">
    <source>
        <dbReference type="RefSeq" id="XP_014477090.1"/>
    </source>
</evidence>
<comment type="subcellular location">
    <subcellularLocation>
        <location evidence="1 10">Cell membrane</location>
        <topology evidence="1 10">Multi-pass membrane protein</topology>
    </subcellularLocation>
</comment>
<dbReference type="OrthoDB" id="8185860at2759"/>
<protein>
    <recommendedName>
        <fullName evidence="10">Odorant receptor</fullName>
    </recommendedName>
</protein>
<keyword evidence="8 10" id="KW-0675">Receptor</keyword>
<gene>
    <name evidence="12" type="primary">LOC106745735</name>
</gene>
<evidence type="ECO:0000256" key="3">
    <source>
        <dbReference type="ARBA" id="ARBA00022606"/>
    </source>
</evidence>
<proteinExistence type="inferred from homology"/>
<evidence type="ECO:0000313" key="11">
    <source>
        <dbReference type="Proteomes" id="UP000515204"/>
    </source>
</evidence>
<dbReference type="Proteomes" id="UP000515204">
    <property type="component" value="Unplaced"/>
</dbReference>
<keyword evidence="3 10" id="KW-0716">Sensory transduction</keyword>
<reference evidence="12" key="1">
    <citation type="submission" date="2025-08" db="UniProtKB">
        <authorList>
            <consortium name="RefSeq"/>
        </authorList>
    </citation>
    <scope>IDENTIFICATION</scope>
</reference>
<evidence type="ECO:0000256" key="7">
    <source>
        <dbReference type="ARBA" id="ARBA00023136"/>
    </source>
</evidence>
<evidence type="ECO:0000256" key="10">
    <source>
        <dbReference type="RuleBase" id="RU351113"/>
    </source>
</evidence>
<evidence type="ECO:0000256" key="9">
    <source>
        <dbReference type="ARBA" id="ARBA00023224"/>
    </source>
</evidence>
<evidence type="ECO:0000256" key="2">
    <source>
        <dbReference type="ARBA" id="ARBA00022475"/>
    </source>
</evidence>
<organism evidence="11 12">
    <name type="scientific">Dinoponera quadriceps</name>
    <name type="common">South American ant</name>
    <dbReference type="NCBI Taxonomy" id="609295"/>
    <lineage>
        <taxon>Eukaryota</taxon>
        <taxon>Metazoa</taxon>
        <taxon>Ecdysozoa</taxon>
        <taxon>Arthropoda</taxon>
        <taxon>Hexapoda</taxon>
        <taxon>Insecta</taxon>
        <taxon>Pterygota</taxon>
        <taxon>Neoptera</taxon>
        <taxon>Endopterygota</taxon>
        <taxon>Hymenoptera</taxon>
        <taxon>Apocrita</taxon>
        <taxon>Aculeata</taxon>
        <taxon>Formicoidea</taxon>
        <taxon>Formicidae</taxon>
        <taxon>Ponerinae</taxon>
        <taxon>Ponerini</taxon>
        <taxon>Dinoponera</taxon>
    </lineage>
</organism>
<evidence type="ECO:0000256" key="1">
    <source>
        <dbReference type="ARBA" id="ARBA00004651"/>
    </source>
</evidence>
<evidence type="ECO:0000256" key="8">
    <source>
        <dbReference type="ARBA" id="ARBA00023170"/>
    </source>
</evidence>
<dbReference type="PANTHER" id="PTHR21137">
    <property type="entry name" value="ODORANT RECEPTOR"/>
    <property type="match status" value="1"/>
</dbReference>
<dbReference type="PANTHER" id="PTHR21137:SF35">
    <property type="entry name" value="ODORANT RECEPTOR 19A-RELATED"/>
    <property type="match status" value="1"/>
</dbReference>
<comment type="similarity">
    <text evidence="10">Belongs to the insect chemoreceptor superfamily. Heteromeric odorant receptor channel (TC 1.A.69) family.</text>
</comment>
<keyword evidence="5 10" id="KW-0552">Olfaction</keyword>
<keyword evidence="9 10" id="KW-0807">Transducer</keyword>
<keyword evidence="6 10" id="KW-1133">Transmembrane helix</keyword>
<feature type="transmembrane region" description="Helical" evidence="10">
    <location>
        <begin position="39"/>
        <end position="60"/>
    </location>
</feature>
<evidence type="ECO:0000256" key="6">
    <source>
        <dbReference type="ARBA" id="ARBA00022989"/>
    </source>
</evidence>
<keyword evidence="7 10" id="KW-0472">Membrane</keyword>
<evidence type="ECO:0000256" key="4">
    <source>
        <dbReference type="ARBA" id="ARBA00022692"/>
    </source>
</evidence>
<dbReference type="KEGG" id="dqu:106745735"/>
<feature type="transmembrane region" description="Helical" evidence="10">
    <location>
        <begin position="66"/>
        <end position="91"/>
    </location>
</feature>
<dbReference type="InterPro" id="IPR004117">
    <property type="entry name" value="7tm6_olfct_rcpt"/>
</dbReference>